<dbReference type="CDD" id="cd18793">
    <property type="entry name" value="SF2_C_SNF"/>
    <property type="match status" value="1"/>
</dbReference>
<dbReference type="CDD" id="cd18659">
    <property type="entry name" value="CD2_tandem"/>
    <property type="match status" value="1"/>
</dbReference>
<dbReference type="Gene3D" id="3.40.50.10810">
    <property type="entry name" value="Tandem AAA-ATPase domain"/>
    <property type="match status" value="1"/>
</dbReference>
<evidence type="ECO:0000256" key="4">
    <source>
        <dbReference type="ARBA" id="ARBA00022801"/>
    </source>
</evidence>
<dbReference type="InterPro" id="IPR014001">
    <property type="entry name" value="Helicase_ATP-bd"/>
</dbReference>
<dbReference type="GO" id="GO:0005634">
    <property type="term" value="C:nucleus"/>
    <property type="evidence" value="ECO:0007669"/>
    <property type="project" value="UniProtKB-SubCell"/>
</dbReference>
<keyword evidence="3" id="KW-0547">Nucleotide-binding</keyword>
<dbReference type="PROSITE" id="PS51194">
    <property type="entry name" value="HELICASE_CTER"/>
    <property type="match status" value="1"/>
</dbReference>
<dbReference type="InterPro" id="IPR027417">
    <property type="entry name" value="P-loop_NTPase"/>
</dbReference>
<dbReference type="Gene3D" id="2.40.50.40">
    <property type="match status" value="1"/>
</dbReference>
<dbReference type="InterPro" id="IPR023780">
    <property type="entry name" value="Chromo_domain"/>
</dbReference>
<dbReference type="CDD" id="cd00167">
    <property type="entry name" value="SANT"/>
    <property type="match status" value="1"/>
</dbReference>
<dbReference type="SMART" id="SM00487">
    <property type="entry name" value="DEXDc"/>
    <property type="match status" value="1"/>
</dbReference>
<feature type="region of interest" description="Disordered" evidence="7">
    <location>
        <begin position="982"/>
        <end position="1056"/>
    </location>
</feature>
<dbReference type="InterPro" id="IPR000330">
    <property type="entry name" value="SNF2_N"/>
</dbReference>
<keyword evidence="5" id="KW-0067">ATP-binding</keyword>
<dbReference type="InterPro" id="IPR000953">
    <property type="entry name" value="Chromo/chromo_shadow_dom"/>
</dbReference>
<feature type="region of interest" description="Disordered" evidence="7">
    <location>
        <begin position="1200"/>
        <end position="1228"/>
    </location>
</feature>
<dbReference type="FunFam" id="3.40.50.300:FF:000015">
    <property type="entry name" value="chromodomain-helicase-DNA-binding protein 9 isoform X1"/>
    <property type="match status" value="1"/>
</dbReference>
<protein>
    <submittedName>
        <fullName evidence="11">Choline dehydrogenase 7</fullName>
    </submittedName>
</protein>
<dbReference type="Pfam" id="PF00271">
    <property type="entry name" value="Helicase_C"/>
    <property type="match status" value="1"/>
</dbReference>
<feature type="domain" description="Helicase C-terminal" evidence="10">
    <location>
        <begin position="458"/>
        <end position="609"/>
    </location>
</feature>
<dbReference type="GO" id="GO:0000785">
    <property type="term" value="C:chromatin"/>
    <property type="evidence" value="ECO:0007669"/>
    <property type="project" value="TreeGrafter"/>
</dbReference>
<evidence type="ECO:0000256" key="1">
    <source>
        <dbReference type="ARBA" id="ARBA00004123"/>
    </source>
</evidence>
<evidence type="ECO:0000256" key="7">
    <source>
        <dbReference type="SAM" id="MobiDB-lite"/>
    </source>
</evidence>
<dbReference type="Gene3D" id="3.40.50.300">
    <property type="entry name" value="P-loop containing nucleotide triphosphate hydrolases"/>
    <property type="match status" value="1"/>
</dbReference>
<dbReference type="GO" id="GO:0140658">
    <property type="term" value="F:ATP-dependent chromatin remodeler activity"/>
    <property type="evidence" value="ECO:0007669"/>
    <property type="project" value="TreeGrafter"/>
</dbReference>
<evidence type="ECO:0000256" key="6">
    <source>
        <dbReference type="ARBA" id="ARBA00023242"/>
    </source>
</evidence>
<dbReference type="InterPro" id="IPR001650">
    <property type="entry name" value="Helicase_C-like"/>
</dbReference>
<organism evidence="11 12">
    <name type="scientific">Boothiomyces macroporosus</name>
    <dbReference type="NCBI Taxonomy" id="261099"/>
    <lineage>
        <taxon>Eukaryota</taxon>
        <taxon>Fungi</taxon>
        <taxon>Fungi incertae sedis</taxon>
        <taxon>Chytridiomycota</taxon>
        <taxon>Chytridiomycota incertae sedis</taxon>
        <taxon>Chytridiomycetes</taxon>
        <taxon>Rhizophydiales</taxon>
        <taxon>Terramycetaceae</taxon>
        <taxon>Boothiomyces</taxon>
    </lineage>
</organism>
<dbReference type="GO" id="GO:0003677">
    <property type="term" value="F:DNA binding"/>
    <property type="evidence" value="ECO:0007669"/>
    <property type="project" value="TreeGrafter"/>
</dbReference>
<dbReference type="SMART" id="SM00298">
    <property type="entry name" value="CHROMO"/>
    <property type="match status" value="1"/>
</dbReference>
<keyword evidence="6" id="KW-0539">Nucleus</keyword>
<dbReference type="EMBL" id="JADGKB010000004">
    <property type="protein sequence ID" value="KAJ3261825.1"/>
    <property type="molecule type" value="Genomic_DNA"/>
</dbReference>
<evidence type="ECO:0000259" key="8">
    <source>
        <dbReference type="PROSITE" id="PS50013"/>
    </source>
</evidence>
<proteinExistence type="predicted"/>
<comment type="subcellular location">
    <subcellularLocation>
        <location evidence="1">Nucleus</location>
    </subcellularLocation>
</comment>
<evidence type="ECO:0000313" key="12">
    <source>
        <dbReference type="Proteomes" id="UP001210925"/>
    </source>
</evidence>
<keyword evidence="2" id="KW-0677">Repeat</keyword>
<evidence type="ECO:0000256" key="2">
    <source>
        <dbReference type="ARBA" id="ARBA00022737"/>
    </source>
</evidence>
<keyword evidence="4" id="KW-0378">Hydrolase</keyword>
<reference evidence="11" key="1">
    <citation type="submission" date="2020-05" db="EMBL/GenBank/DDBJ databases">
        <title>Phylogenomic resolution of chytrid fungi.</title>
        <authorList>
            <person name="Stajich J.E."/>
            <person name="Amses K."/>
            <person name="Simmons R."/>
            <person name="Seto K."/>
            <person name="Myers J."/>
            <person name="Bonds A."/>
            <person name="Quandt C.A."/>
            <person name="Barry K."/>
            <person name="Liu P."/>
            <person name="Grigoriev I."/>
            <person name="Longcore J.E."/>
            <person name="James T.Y."/>
        </authorList>
    </citation>
    <scope>NUCLEOTIDE SEQUENCE</scope>
    <source>
        <strain evidence="11">PLAUS21</strain>
    </source>
</reference>
<evidence type="ECO:0000313" key="11">
    <source>
        <dbReference type="EMBL" id="KAJ3261825.1"/>
    </source>
</evidence>
<evidence type="ECO:0000256" key="5">
    <source>
        <dbReference type="ARBA" id="ARBA00022840"/>
    </source>
</evidence>
<dbReference type="SUPFAM" id="SSF54160">
    <property type="entry name" value="Chromo domain-like"/>
    <property type="match status" value="1"/>
</dbReference>
<sequence length="1527" mass="175126">MSYYSAEWIPVAELEKDKNQRVRVRRFLEKPSWETQWSEDEPFNPSYVKIDRIIDDGDLDGVLHYLVKWAALPYDCSTWEEADLVEKLDADKIDDFNNSKNVDQNKVKSYASLGRNAPNGRWKKLSESPKFNDGYTLRAYQLEGLNWLIWYNKQNSILADEMGLGKTVQSTAFLFQLYRQENIKGPFLVIVPLSTMGNWEREMKTWTTMNVIVYHGNQTSRNLIVETEFYYRDSANNMIPGVFKFDVLLTTYEMAMSGAAHLRPIPWRVAVLDEAHRLKNKSSKVTEYLKSYQMEHRVLLTGTPLQNSLDELWALLNFLEPANFASEKEFQKNFGSMNSASDVERLQMLLKPLMLRRLKEDVEKSIPVKEETVVEVELTTTQKKWYRSILEKNFTWLKQGGKKNIPNMVNTMIELRKCCIHPWLLNGAEEQILEELNCHNSPELQLKALINSSGKMVLIDKLLKKLKLGGHKVLIFSQMTKCLDLIQEYLRAQNWQFERIDGGVRGEYRQAAIDRFSEEGSECFVFLLCTRAGGVGINLTAADTCIIFDSDWNPQNDLQAQSRCHRIGQKKSVKIYRLITRNTYEREMFDRASMKLGLDKAVLQRNGSGNDPFDSKSKNSSLSKQEVEELLKKGAYGAFMDDGAGDKFCEEDIDQILERRTMVIRHDGDSENKKGSMFSKASFQADNSSASVDVNDPDFWDKVAEQAQLEVNEDMWLDDPLILDVPRNRKQVARYDGKDVDSDSGSEYKIKFKPSDAKMWTTTERSKLERLIMQHGFFHWEKMQESFPRRSAEHLKACTRALILRCLETCTTLEKDVQNDVKRALAIFYPYNPTFTDDGTPIEDYNKNLDTEEPSVLEIPDEDLPWVGADEKEKYEFSTFLKEASPDYLEHLDKKAKNLLIRIALMYNIRHRNNPTPDLFVPKILGAPPAAWWGPDQDRDLLIGICKHGYQQYSESNSRYSKIWTDQELCFFTIFQNAAVTTTSEPAKKTEEKDEENDNENDNDAESDGNGIDQEDELEADEEGDETKNAAEDGTETTVQDSAPKPENSDFHIPTPTELGVRVRRILAALAKYRITLVREKEKEEILNERNRVREEKRVEKLRHRENEFSKKHKQDFQRTLLSYGVKKLPDSDKYDWTKFKVLADLQKKSDDAMEAYLKKLIAMSTEIVAAHEKDAAAKKKPSVEVNEDDSVAVAPLAVEESGTQENAVTETNGDGNGEPAANEDGETLTLDRAKKVLRRISYFEKLRAHLQNPEQLAEKLSSVKRHGKTGLPKWWDYSYDLPFLIGVERYGITRGDLFIEADDLPFKQIQNEFLKSLEERKKLNIGPSELVFDKFEEKFWMRDAVALKRFELLVNLAEKPAKVKKTKVSKLKSEPRGVSEPASDDAYSDIVAPPVKRVKITQNEEDSLLKEPAANLPPSAQIAVQKPAVANTSEVSSGDDTDEMLEQAAKCLVYSKKKHKKLPDFAPGIPIVPMSESMVAEEMMRLYSNNQKDVEMFPNDLKRPNAEDNVGMLKKIKVEELPPSAI</sequence>
<name>A0AAD5Y8E9_9FUNG</name>
<dbReference type="GO" id="GO:0016887">
    <property type="term" value="F:ATP hydrolysis activity"/>
    <property type="evidence" value="ECO:0007669"/>
    <property type="project" value="TreeGrafter"/>
</dbReference>
<dbReference type="CDD" id="cd17995">
    <property type="entry name" value="DEXHc_CHD6_7_8_9"/>
    <property type="match status" value="1"/>
</dbReference>
<evidence type="ECO:0000259" key="10">
    <source>
        <dbReference type="PROSITE" id="PS51194"/>
    </source>
</evidence>
<dbReference type="InterPro" id="IPR056342">
    <property type="entry name" value="HTH_CHD6-9"/>
</dbReference>
<dbReference type="Gene3D" id="1.10.10.60">
    <property type="entry name" value="Homeodomain-like"/>
    <property type="match status" value="1"/>
</dbReference>
<dbReference type="Pfam" id="PF23078">
    <property type="entry name" value="HTH_CHD6-9"/>
    <property type="match status" value="1"/>
</dbReference>
<dbReference type="GO" id="GO:0010468">
    <property type="term" value="P:regulation of gene expression"/>
    <property type="evidence" value="ECO:0007669"/>
    <property type="project" value="TreeGrafter"/>
</dbReference>
<accession>A0AAD5Y8E9</accession>
<dbReference type="SUPFAM" id="SSF52540">
    <property type="entry name" value="P-loop containing nucleoside triphosphate hydrolases"/>
    <property type="match status" value="2"/>
</dbReference>
<dbReference type="PROSITE" id="PS50013">
    <property type="entry name" value="CHROMO_2"/>
    <property type="match status" value="1"/>
</dbReference>
<dbReference type="Pfam" id="PF00385">
    <property type="entry name" value="Chromo"/>
    <property type="match status" value="1"/>
</dbReference>
<feature type="compositionally biased region" description="Acidic residues" evidence="7">
    <location>
        <begin position="993"/>
        <end position="1025"/>
    </location>
</feature>
<feature type="domain" description="Helicase ATP-binding" evidence="9">
    <location>
        <begin position="147"/>
        <end position="322"/>
    </location>
</feature>
<evidence type="ECO:0000256" key="3">
    <source>
        <dbReference type="ARBA" id="ARBA00022741"/>
    </source>
</evidence>
<dbReference type="InterPro" id="IPR038718">
    <property type="entry name" value="SNF2-like_sf"/>
</dbReference>
<dbReference type="GO" id="GO:0005524">
    <property type="term" value="F:ATP binding"/>
    <property type="evidence" value="ECO:0007669"/>
    <property type="project" value="UniProtKB-KW"/>
</dbReference>
<dbReference type="PANTHER" id="PTHR45623:SF11">
    <property type="entry name" value="KISMET, ISOFORM C"/>
    <property type="match status" value="1"/>
</dbReference>
<feature type="compositionally biased region" description="Polar residues" evidence="7">
    <location>
        <begin position="1202"/>
        <end position="1214"/>
    </location>
</feature>
<dbReference type="Proteomes" id="UP001210925">
    <property type="component" value="Unassembled WGS sequence"/>
</dbReference>
<dbReference type="InterPro" id="IPR049730">
    <property type="entry name" value="SNF2/RAD54-like_C"/>
</dbReference>
<gene>
    <name evidence="11" type="primary">CHD7</name>
    <name evidence="11" type="ORF">HK103_004776</name>
</gene>
<evidence type="ECO:0000259" key="9">
    <source>
        <dbReference type="PROSITE" id="PS51192"/>
    </source>
</evidence>
<dbReference type="Pfam" id="PF00176">
    <property type="entry name" value="SNF2-rel_dom"/>
    <property type="match status" value="1"/>
</dbReference>
<dbReference type="InterPro" id="IPR001005">
    <property type="entry name" value="SANT/Myb"/>
</dbReference>
<feature type="domain" description="Chromo" evidence="8">
    <location>
        <begin position="48"/>
        <end position="108"/>
    </location>
</feature>
<dbReference type="GO" id="GO:0042393">
    <property type="term" value="F:histone binding"/>
    <property type="evidence" value="ECO:0007669"/>
    <property type="project" value="TreeGrafter"/>
</dbReference>
<dbReference type="PANTHER" id="PTHR45623">
    <property type="entry name" value="CHROMODOMAIN-HELICASE-DNA-BINDING PROTEIN 3-RELATED-RELATED"/>
    <property type="match status" value="1"/>
</dbReference>
<dbReference type="GO" id="GO:0003682">
    <property type="term" value="F:chromatin binding"/>
    <property type="evidence" value="ECO:0007669"/>
    <property type="project" value="TreeGrafter"/>
</dbReference>
<dbReference type="PROSITE" id="PS51192">
    <property type="entry name" value="HELICASE_ATP_BIND_1"/>
    <property type="match status" value="1"/>
</dbReference>
<dbReference type="SMART" id="SM00490">
    <property type="entry name" value="HELICc"/>
    <property type="match status" value="1"/>
</dbReference>
<keyword evidence="12" id="KW-1185">Reference proteome</keyword>
<comment type="caution">
    <text evidence="11">The sequence shown here is derived from an EMBL/GenBank/DDBJ whole genome shotgun (WGS) entry which is preliminary data.</text>
</comment>
<dbReference type="InterPro" id="IPR016197">
    <property type="entry name" value="Chromo-like_dom_sf"/>
</dbReference>